<dbReference type="Proteomes" id="UP001215280">
    <property type="component" value="Unassembled WGS sequence"/>
</dbReference>
<sequence length="189" mass="21230">VVLKVLKIFPNQFDHRSDLIMHKFAKEVLAWWYLKHPNIVPFVSADSITFPSPTMAMVSSWISQGDVLDYMAANSPASEFAISLLYDIIQGLMYLHSENIVHGDLCGVSTHRDCIHSTDTCPFLTDFGLASLIDSETTTHGGSRCWMGSELLLPHVYQPGLPFRRTLASDVWAFVCVCCEVCLAQYFFC</sequence>
<dbReference type="Pfam" id="PF07714">
    <property type="entry name" value="PK_Tyr_Ser-Thr"/>
    <property type="match status" value="1"/>
</dbReference>
<name>A0AAD7ILL2_9AGAR</name>
<keyword evidence="3" id="KW-1185">Reference proteome</keyword>
<dbReference type="InterPro" id="IPR011009">
    <property type="entry name" value="Kinase-like_dom_sf"/>
</dbReference>
<gene>
    <name evidence="2" type="ORF">DFH07DRAFT_748652</name>
</gene>
<proteinExistence type="predicted"/>
<dbReference type="InterPro" id="IPR051681">
    <property type="entry name" value="Ser/Thr_Kinases-Pseudokinases"/>
</dbReference>
<dbReference type="InterPro" id="IPR001245">
    <property type="entry name" value="Ser-Thr/Tyr_kinase_cat_dom"/>
</dbReference>
<dbReference type="PROSITE" id="PS50011">
    <property type="entry name" value="PROTEIN_KINASE_DOM"/>
    <property type="match status" value="1"/>
</dbReference>
<dbReference type="AlphaFoldDB" id="A0AAD7ILL2"/>
<feature type="domain" description="Protein kinase" evidence="1">
    <location>
        <begin position="1"/>
        <end position="189"/>
    </location>
</feature>
<dbReference type="CDD" id="cd00180">
    <property type="entry name" value="PKc"/>
    <property type="match status" value="1"/>
</dbReference>
<evidence type="ECO:0000259" key="1">
    <source>
        <dbReference type="PROSITE" id="PS50011"/>
    </source>
</evidence>
<evidence type="ECO:0000313" key="2">
    <source>
        <dbReference type="EMBL" id="KAJ7745885.1"/>
    </source>
</evidence>
<dbReference type="SUPFAM" id="SSF56112">
    <property type="entry name" value="Protein kinase-like (PK-like)"/>
    <property type="match status" value="1"/>
</dbReference>
<protein>
    <submittedName>
        <fullName evidence="2">Kinase-like domain-containing protein</fullName>
    </submittedName>
</protein>
<dbReference type="InterPro" id="IPR000719">
    <property type="entry name" value="Prot_kinase_dom"/>
</dbReference>
<keyword evidence="2" id="KW-0418">Kinase</keyword>
<evidence type="ECO:0000313" key="3">
    <source>
        <dbReference type="Proteomes" id="UP001215280"/>
    </source>
</evidence>
<accession>A0AAD7ILL2</accession>
<keyword evidence="2" id="KW-0808">Transferase</keyword>
<dbReference type="EMBL" id="JARJLG010000100">
    <property type="protein sequence ID" value="KAJ7745885.1"/>
    <property type="molecule type" value="Genomic_DNA"/>
</dbReference>
<dbReference type="GO" id="GO:0005524">
    <property type="term" value="F:ATP binding"/>
    <property type="evidence" value="ECO:0007669"/>
    <property type="project" value="InterPro"/>
</dbReference>
<dbReference type="Gene3D" id="1.10.510.10">
    <property type="entry name" value="Transferase(Phosphotransferase) domain 1"/>
    <property type="match status" value="1"/>
</dbReference>
<organism evidence="2 3">
    <name type="scientific">Mycena maculata</name>
    <dbReference type="NCBI Taxonomy" id="230809"/>
    <lineage>
        <taxon>Eukaryota</taxon>
        <taxon>Fungi</taxon>
        <taxon>Dikarya</taxon>
        <taxon>Basidiomycota</taxon>
        <taxon>Agaricomycotina</taxon>
        <taxon>Agaricomycetes</taxon>
        <taxon>Agaricomycetidae</taxon>
        <taxon>Agaricales</taxon>
        <taxon>Marasmiineae</taxon>
        <taxon>Mycenaceae</taxon>
        <taxon>Mycena</taxon>
    </lineage>
</organism>
<dbReference type="SMART" id="SM00220">
    <property type="entry name" value="S_TKc"/>
    <property type="match status" value="1"/>
</dbReference>
<comment type="caution">
    <text evidence="2">The sequence shown here is derived from an EMBL/GenBank/DDBJ whole genome shotgun (WGS) entry which is preliminary data.</text>
</comment>
<dbReference type="GO" id="GO:0004674">
    <property type="term" value="F:protein serine/threonine kinase activity"/>
    <property type="evidence" value="ECO:0007669"/>
    <property type="project" value="TreeGrafter"/>
</dbReference>
<dbReference type="PANTHER" id="PTHR44329">
    <property type="entry name" value="SERINE/THREONINE-PROTEIN KINASE TNNI3K-RELATED"/>
    <property type="match status" value="1"/>
</dbReference>
<reference evidence="2" key="1">
    <citation type="submission" date="2023-03" db="EMBL/GenBank/DDBJ databases">
        <title>Massive genome expansion in bonnet fungi (Mycena s.s.) driven by repeated elements and novel gene families across ecological guilds.</title>
        <authorList>
            <consortium name="Lawrence Berkeley National Laboratory"/>
            <person name="Harder C.B."/>
            <person name="Miyauchi S."/>
            <person name="Viragh M."/>
            <person name="Kuo A."/>
            <person name="Thoen E."/>
            <person name="Andreopoulos B."/>
            <person name="Lu D."/>
            <person name="Skrede I."/>
            <person name="Drula E."/>
            <person name="Henrissat B."/>
            <person name="Morin E."/>
            <person name="Kohler A."/>
            <person name="Barry K."/>
            <person name="LaButti K."/>
            <person name="Morin E."/>
            <person name="Salamov A."/>
            <person name="Lipzen A."/>
            <person name="Mereny Z."/>
            <person name="Hegedus B."/>
            <person name="Baldrian P."/>
            <person name="Stursova M."/>
            <person name="Weitz H."/>
            <person name="Taylor A."/>
            <person name="Grigoriev I.V."/>
            <person name="Nagy L.G."/>
            <person name="Martin F."/>
            <person name="Kauserud H."/>
        </authorList>
    </citation>
    <scope>NUCLEOTIDE SEQUENCE</scope>
    <source>
        <strain evidence="2">CBHHK188m</strain>
    </source>
</reference>
<feature type="non-terminal residue" evidence="2">
    <location>
        <position position="189"/>
    </location>
</feature>